<keyword evidence="1" id="KW-0472">Membrane</keyword>
<dbReference type="AlphaFoldDB" id="A0A931I7W8"/>
<sequence length="160" mass="16328">MTATVGKRAANSDVVPERPGGVAGVAVMGLLVLSGLFTLAFEVLYLPVYLGRGTVAPAPAEVLAAPLAASPSDGAVPFPVTVLVAGVVNVLLVAGMRIFTDRPGIALLPVLAWTLGFLACSVSGPGGDIMLLSDWPTLLLLIFGLAPPLLYTYTRTLSAS</sequence>
<feature type="transmembrane region" description="Helical" evidence="1">
    <location>
        <begin position="21"/>
        <end position="41"/>
    </location>
</feature>
<dbReference type="EMBL" id="JADMLG010000002">
    <property type="protein sequence ID" value="MBH0775916.1"/>
    <property type="molecule type" value="Genomic_DNA"/>
</dbReference>
<keyword evidence="1" id="KW-0812">Transmembrane</keyword>
<gene>
    <name evidence="2" type="ORF">IT779_06410</name>
</gene>
<comment type="caution">
    <text evidence="2">The sequence shown here is derived from an EMBL/GenBank/DDBJ whole genome shotgun (WGS) entry which is preliminary data.</text>
</comment>
<evidence type="ECO:0000313" key="2">
    <source>
        <dbReference type="EMBL" id="MBH0775916.1"/>
    </source>
</evidence>
<dbReference type="RefSeq" id="WP_196148220.1">
    <property type="nucleotide sequence ID" value="NZ_JADMLG010000002.1"/>
</dbReference>
<keyword evidence="1" id="KW-1133">Transmembrane helix</keyword>
<evidence type="ECO:0000313" key="3">
    <source>
        <dbReference type="Proteomes" id="UP000655751"/>
    </source>
</evidence>
<reference evidence="2" key="1">
    <citation type="submission" date="2020-11" db="EMBL/GenBank/DDBJ databases">
        <title>Nocardia NEAU-351.nov., a novel actinomycete isolated from the cow dung.</title>
        <authorList>
            <person name="Zhang X."/>
        </authorList>
    </citation>
    <scope>NUCLEOTIDE SEQUENCE</scope>
    <source>
        <strain evidence="2">NEAU-351</strain>
    </source>
</reference>
<proteinExistence type="predicted"/>
<protein>
    <submittedName>
        <fullName evidence="2">Uncharacterized protein</fullName>
    </submittedName>
</protein>
<dbReference type="Proteomes" id="UP000655751">
    <property type="component" value="Unassembled WGS sequence"/>
</dbReference>
<feature type="transmembrane region" description="Helical" evidence="1">
    <location>
        <begin position="76"/>
        <end position="94"/>
    </location>
</feature>
<accession>A0A931I7W8</accession>
<keyword evidence="3" id="KW-1185">Reference proteome</keyword>
<feature type="transmembrane region" description="Helical" evidence="1">
    <location>
        <begin position="106"/>
        <end position="124"/>
    </location>
</feature>
<organism evidence="2 3">
    <name type="scientific">Nocardia bovistercoris</name>
    <dbReference type="NCBI Taxonomy" id="2785916"/>
    <lineage>
        <taxon>Bacteria</taxon>
        <taxon>Bacillati</taxon>
        <taxon>Actinomycetota</taxon>
        <taxon>Actinomycetes</taxon>
        <taxon>Mycobacteriales</taxon>
        <taxon>Nocardiaceae</taxon>
        <taxon>Nocardia</taxon>
    </lineage>
</organism>
<name>A0A931I7W8_9NOCA</name>
<evidence type="ECO:0000256" key="1">
    <source>
        <dbReference type="SAM" id="Phobius"/>
    </source>
</evidence>
<feature type="transmembrane region" description="Helical" evidence="1">
    <location>
        <begin position="136"/>
        <end position="154"/>
    </location>
</feature>